<evidence type="ECO:0000313" key="2">
    <source>
        <dbReference type="Proteomes" id="UP000721954"/>
    </source>
</evidence>
<dbReference type="InterPro" id="IPR045428">
    <property type="entry name" value="EACC1"/>
</dbReference>
<protein>
    <submittedName>
        <fullName evidence="1">Uncharacterized protein</fullName>
    </submittedName>
</protein>
<dbReference type="Pfam" id="PF19953">
    <property type="entry name" value="EACC1"/>
    <property type="match status" value="1"/>
</dbReference>
<name>A0ABS3Y769_9ACTN</name>
<reference evidence="1 2" key="1">
    <citation type="submission" date="2021-02" db="EMBL/GenBank/DDBJ databases">
        <title>Streptomyces spirodelae sp. nov., isolated from duckweed.</title>
        <authorList>
            <person name="Saimee Y."/>
            <person name="Duangmal K."/>
        </authorList>
    </citation>
    <scope>NUCLEOTIDE SEQUENCE [LARGE SCALE GENOMIC DNA]</scope>
    <source>
        <strain evidence="1 2">DSM 42105</strain>
    </source>
</reference>
<sequence length="115" mass="12573">MQVTIRVDDASREDEISSLHDWFRTDRALRRVAQIEMVSSTPPIHGAQGTLLDAISLVVGSSFSAASLGLAIATWRSTRPQQPTVTVERPDGIKVTISDASSDEAQRLVERLLSE</sequence>
<keyword evidence="2" id="KW-1185">Reference proteome</keyword>
<dbReference type="RefSeq" id="WP_209215281.1">
    <property type="nucleotide sequence ID" value="NZ_JAFFZM010000046.1"/>
</dbReference>
<proteinExistence type="predicted"/>
<organism evidence="1 2">
    <name type="scientific">Streptomyces smyrnaeus</name>
    <dbReference type="NCBI Taxonomy" id="1387713"/>
    <lineage>
        <taxon>Bacteria</taxon>
        <taxon>Bacillati</taxon>
        <taxon>Actinomycetota</taxon>
        <taxon>Actinomycetes</taxon>
        <taxon>Kitasatosporales</taxon>
        <taxon>Streptomycetaceae</taxon>
        <taxon>Streptomyces</taxon>
    </lineage>
</organism>
<gene>
    <name evidence="1" type="ORF">JW613_35285</name>
</gene>
<dbReference type="Proteomes" id="UP000721954">
    <property type="component" value="Unassembled WGS sequence"/>
</dbReference>
<dbReference type="GeneID" id="96263889"/>
<dbReference type="EMBL" id="JAFFZM010000046">
    <property type="protein sequence ID" value="MBO8203505.1"/>
    <property type="molecule type" value="Genomic_DNA"/>
</dbReference>
<accession>A0ABS3Y769</accession>
<comment type="caution">
    <text evidence="1">The sequence shown here is derived from an EMBL/GenBank/DDBJ whole genome shotgun (WGS) entry which is preliminary data.</text>
</comment>
<evidence type="ECO:0000313" key="1">
    <source>
        <dbReference type="EMBL" id="MBO8203505.1"/>
    </source>
</evidence>